<evidence type="ECO:0000313" key="4">
    <source>
        <dbReference type="EMBL" id="AAK24250.1"/>
    </source>
</evidence>
<protein>
    <recommendedName>
        <fullName evidence="3">GAF domain-containing protein</fullName>
    </recommendedName>
</protein>
<dbReference type="PIR" id="F87531">
    <property type="entry name" value="F87531"/>
</dbReference>
<evidence type="ECO:0000256" key="2">
    <source>
        <dbReference type="SAM" id="MobiDB-lite"/>
    </source>
</evidence>
<comment type="similarity">
    <text evidence="1">Belongs to the free Met sulfoxide reductase family.</text>
</comment>
<dbReference type="eggNOG" id="COG1956">
    <property type="taxonomic scope" value="Bacteria"/>
</dbReference>
<reference evidence="4 5" key="1">
    <citation type="journal article" date="2001" name="Proc. Natl. Acad. Sci. U.S.A.">
        <title>Complete genome sequence of Caulobacter crescentus.</title>
        <authorList>
            <person name="Nierman W.C."/>
            <person name="Feldblyum T.V."/>
            <person name="Laub M.T."/>
            <person name="Paulsen I.T."/>
            <person name="Nelson K.E."/>
            <person name="Eisen J.A."/>
            <person name="Heidelberg J.F."/>
            <person name="Alley M.R."/>
            <person name="Ohta N."/>
            <person name="Maddock J.R."/>
            <person name="Potocka I."/>
            <person name="Nelson W.C."/>
            <person name="Newton A."/>
            <person name="Stephens C."/>
            <person name="Phadke N.D."/>
            <person name="Ely B."/>
            <person name="DeBoy R.T."/>
            <person name="Dodson R.J."/>
            <person name="Durkin A.S."/>
            <person name="Gwinn M.L."/>
            <person name="Haft D.H."/>
            <person name="Kolonay J.F."/>
            <person name="Smit J."/>
            <person name="Craven M.B."/>
            <person name="Khouri H."/>
            <person name="Shetty J."/>
            <person name="Berry K."/>
            <person name="Utterback T."/>
            <person name="Tran K."/>
            <person name="Wolf A."/>
            <person name="Vamathevan J."/>
            <person name="Ermolaeva M."/>
            <person name="White O."/>
            <person name="Salzberg S.L."/>
            <person name="Venter J.C."/>
            <person name="Shapiro L."/>
            <person name="Fraser C.M."/>
        </authorList>
    </citation>
    <scope>NUCLEOTIDE SEQUENCE [LARGE SCALE GENOMIC DNA]</scope>
    <source>
        <strain evidence="5">ATCC 19089 / CB15</strain>
    </source>
</reference>
<dbReference type="InterPro" id="IPR003018">
    <property type="entry name" value="GAF"/>
</dbReference>
<evidence type="ECO:0000259" key="3">
    <source>
        <dbReference type="Pfam" id="PF13185"/>
    </source>
</evidence>
<feature type="region of interest" description="Disordered" evidence="2">
    <location>
        <begin position="31"/>
        <end position="57"/>
    </location>
</feature>
<dbReference type="PANTHER" id="PTHR21021:SF15">
    <property type="entry name" value="FREE METHIONINE-R-SULFOXIDE REDUCTASE"/>
    <property type="match status" value="1"/>
</dbReference>
<dbReference type="InterPro" id="IPR051330">
    <property type="entry name" value="Phosphatase_reg/MetRdx"/>
</dbReference>
<dbReference type="Pfam" id="PF13185">
    <property type="entry name" value="GAF_2"/>
    <property type="match status" value="1"/>
</dbReference>
<dbReference type="InterPro" id="IPR000614">
    <property type="entry name" value="FRMsr_CS"/>
</dbReference>
<dbReference type="AlphaFoldDB" id="Q9A616"/>
<proteinExistence type="inferred from homology"/>
<dbReference type="EMBL" id="AE005673">
    <property type="protein sequence ID" value="AAK24250.1"/>
    <property type="molecule type" value="Genomic_DNA"/>
</dbReference>
<dbReference type="PATRIC" id="fig|190650.5.peg.2297"/>
<dbReference type="BioCyc" id="CAULO:CC2279-MONOMER"/>
<dbReference type="Gene3D" id="3.30.450.40">
    <property type="match status" value="1"/>
</dbReference>
<dbReference type="PROSITE" id="PS01320">
    <property type="entry name" value="UPF0067"/>
    <property type="match status" value="1"/>
</dbReference>
<evidence type="ECO:0000313" key="5">
    <source>
        <dbReference type="Proteomes" id="UP000001816"/>
    </source>
</evidence>
<sequence length="231" mass="24854">MLNPLYAPGGRPGHLALVTVAGFAARAEGRLFDDPQGRRPGLGARRHAFRNSAPPSDISRRPRYIRAMAEAFNDITLSADKATRYAEVADEIASVLDGEPNLTARMATVASMLANSFDSYFWAGFYVVDPTKERELVVGPYQGTLGCLRIAFGRGVCGAAAATGQTQLVPDVHAFPGHIACDGRSQSEIVVPVFDPDGRLIAVFDVDSDKPAAFDEIDQAWLEKILKATFG</sequence>
<dbReference type="Proteomes" id="UP000001816">
    <property type="component" value="Chromosome"/>
</dbReference>
<accession>Q9A616</accession>
<gene>
    <name evidence="4" type="ordered locus">CC_2279</name>
</gene>
<evidence type="ECO:0000256" key="1">
    <source>
        <dbReference type="ARBA" id="ARBA00038454"/>
    </source>
</evidence>
<dbReference type="GO" id="GO:0033745">
    <property type="term" value="F:L-methionine-(R)-S-oxide reductase activity"/>
    <property type="evidence" value="ECO:0007669"/>
    <property type="project" value="TreeGrafter"/>
</dbReference>
<name>Q9A616_CAUVC</name>
<feature type="domain" description="GAF" evidence="3">
    <location>
        <begin position="123"/>
        <end position="225"/>
    </location>
</feature>
<dbReference type="InterPro" id="IPR029016">
    <property type="entry name" value="GAF-like_dom_sf"/>
</dbReference>
<dbReference type="STRING" id="190650.CC_2279"/>
<dbReference type="PANTHER" id="PTHR21021">
    <property type="entry name" value="GAF/PUTATIVE CYTOSKELETAL PROTEIN"/>
    <property type="match status" value="1"/>
</dbReference>
<dbReference type="KEGG" id="ccr:CC_2279"/>
<dbReference type="GO" id="GO:0005829">
    <property type="term" value="C:cytosol"/>
    <property type="evidence" value="ECO:0007669"/>
    <property type="project" value="TreeGrafter"/>
</dbReference>
<dbReference type="EnsemblBacteria" id="AAK24250">
    <property type="protein sequence ID" value="AAK24250"/>
    <property type="gene ID" value="CC_2279"/>
</dbReference>
<organism evidence="4 5">
    <name type="scientific">Caulobacter vibrioides (strain ATCC 19089 / CIP 103742 / CB 15)</name>
    <name type="common">Caulobacter crescentus</name>
    <dbReference type="NCBI Taxonomy" id="190650"/>
    <lineage>
        <taxon>Bacteria</taxon>
        <taxon>Pseudomonadati</taxon>
        <taxon>Pseudomonadota</taxon>
        <taxon>Alphaproteobacteria</taxon>
        <taxon>Caulobacterales</taxon>
        <taxon>Caulobacteraceae</taxon>
        <taxon>Caulobacter</taxon>
    </lineage>
</organism>
<dbReference type="FunFam" id="3.30.450.40:FF:000008">
    <property type="entry name" value="GAF domain-containing proteins"/>
    <property type="match status" value="1"/>
</dbReference>
<keyword evidence="5" id="KW-1185">Reference proteome</keyword>
<dbReference type="SMR" id="Q9A616"/>
<dbReference type="SUPFAM" id="SSF55781">
    <property type="entry name" value="GAF domain-like"/>
    <property type="match status" value="1"/>
</dbReference>
<dbReference type="HOGENOM" id="CLU_077738_1_0_5"/>